<dbReference type="PROSITE" id="PS50200">
    <property type="entry name" value="RA"/>
    <property type="match status" value="1"/>
</dbReference>
<dbReference type="SUPFAM" id="SSF54236">
    <property type="entry name" value="Ubiquitin-like"/>
    <property type="match status" value="1"/>
</dbReference>
<dbReference type="OrthoDB" id="6260541at2759"/>
<dbReference type="InterPro" id="IPR028842">
    <property type="entry name" value="Afadin"/>
</dbReference>
<dbReference type="GO" id="GO:0005912">
    <property type="term" value="C:adherens junction"/>
    <property type="evidence" value="ECO:0007669"/>
    <property type="project" value="TreeGrafter"/>
</dbReference>
<evidence type="ECO:0000313" key="4">
    <source>
        <dbReference type="EMBL" id="PAA89958.1"/>
    </source>
</evidence>
<dbReference type="EMBL" id="NIVC01002602">
    <property type="protein sequence ID" value="PAA56585.1"/>
    <property type="molecule type" value="Genomic_DNA"/>
</dbReference>
<dbReference type="SMART" id="SM00314">
    <property type="entry name" value="RA"/>
    <property type="match status" value="1"/>
</dbReference>
<dbReference type="EMBL" id="NIVC01000130">
    <property type="protein sequence ID" value="PAA89958.1"/>
    <property type="molecule type" value="Genomic_DNA"/>
</dbReference>
<evidence type="ECO:0000259" key="2">
    <source>
        <dbReference type="PROSITE" id="PS50200"/>
    </source>
</evidence>
<comment type="caution">
    <text evidence="3">The sequence shown here is derived from an EMBL/GenBank/DDBJ whole genome shotgun (WGS) entry which is preliminary data.</text>
</comment>
<sequence>PPVMQSASQHETERIELINRIREWNENRLDLFEISFPNQNLEFFGAMRFYFQGDDQKYQTKCLRVSSTATTRDLIGPLVEKFHPDLKMLGCDIYGLYEVHSNGEERRLSEQDRPLLVQLNWGKDDRDGKFILKNETKVNRQREMNNNASSVGGVGTAGESFKRDKKRLSKR</sequence>
<dbReference type="Gene3D" id="3.10.20.90">
    <property type="entry name" value="Phosphatidylinositol 3-kinase Catalytic Subunit, Chain A, domain 1"/>
    <property type="match status" value="1"/>
</dbReference>
<dbReference type="CDD" id="cd01782">
    <property type="entry name" value="RA1_Afadin"/>
    <property type="match status" value="1"/>
</dbReference>
<dbReference type="AlphaFoldDB" id="A0A267E4T9"/>
<feature type="non-terminal residue" evidence="3">
    <location>
        <position position="171"/>
    </location>
</feature>
<proteinExistence type="predicted"/>
<gene>
    <name evidence="4" type="ORF">BOX15_Mlig027706g1</name>
    <name evidence="3" type="ORF">BOX15_Mlig029461g2</name>
</gene>
<dbReference type="STRING" id="282301.A0A267E4T9"/>
<dbReference type="InterPro" id="IPR000159">
    <property type="entry name" value="RA_dom"/>
</dbReference>
<dbReference type="InterPro" id="IPR029071">
    <property type="entry name" value="Ubiquitin-like_domsf"/>
</dbReference>
<feature type="region of interest" description="Disordered" evidence="1">
    <location>
        <begin position="142"/>
        <end position="171"/>
    </location>
</feature>
<dbReference type="GO" id="GO:0050839">
    <property type="term" value="F:cell adhesion molecule binding"/>
    <property type="evidence" value="ECO:0007669"/>
    <property type="project" value="TreeGrafter"/>
</dbReference>
<dbReference type="Pfam" id="PF00788">
    <property type="entry name" value="RA"/>
    <property type="match status" value="1"/>
</dbReference>
<feature type="domain" description="Ras-associating" evidence="2">
    <location>
        <begin position="43"/>
        <end position="137"/>
    </location>
</feature>
<dbReference type="PANTHER" id="PTHR10398:SF2">
    <property type="entry name" value="AFADIN"/>
    <property type="match status" value="1"/>
</dbReference>
<dbReference type="GO" id="GO:0032880">
    <property type="term" value="P:regulation of protein localization"/>
    <property type="evidence" value="ECO:0007669"/>
    <property type="project" value="TreeGrafter"/>
</dbReference>
<evidence type="ECO:0000313" key="3">
    <source>
        <dbReference type="EMBL" id="PAA56585.1"/>
    </source>
</evidence>
<dbReference type="PANTHER" id="PTHR10398">
    <property type="entry name" value="AFADIN"/>
    <property type="match status" value="1"/>
</dbReference>
<keyword evidence="5" id="KW-1185">Reference proteome</keyword>
<evidence type="ECO:0000256" key="1">
    <source>
        <dbReference type="SAM" id="MobiDB-lite"/>
    </source>
</evidence>
<dbReference type="GO" id="GO:0007165">
    <property type="term" value="P:signal transduction"/>
    <property type="evidence" value="ECO:0007669"/>
    <property type="project" value="InterPro"/>
</dbReference>
<name>A0A267E4T9_9PLAT</name>
<evidence type="ECO:0000313" key="5">
    <source>
        <dbReference type="Proteomes" id="UP000215902"/>
    </source>
</evidence>
<feature type="non-terminal residue" evidence="3">
    <location>
        <position position="1"/>
    </location>
</feature>
<protein>
    <recommendedName>
        <fullName evidence="2">Ras-associating domain-containing protein</fullName>
    </recommendedName>
</protein>
<reference evidence="3 5" key="1">
    <citation type="submission" date="2017-06" db="EMBL/GenBank/DDBJ databases">
        <title>A platform for efficient transgenesis in Macrostomum lignano, a flatworm model organism for stem cell research.</title>
        <authorList>
            <person name="Berezikov E."/>
        </authorList>
    </citation>
    <scope>NUCLEOTIDE SEQUENCE [LARGE SCALE GENOMIC DNA]</scope>
    <source>
        <strain evidence="3">DV1</strain>
        <tissue evidence="3">Whole organism</tissue>
    </source>
</reference>
<accession>A0A267E4T9</accession>
<organism evidence="3 5">
    <name type="scientific">Macrostomum lignano</name>
    <dbReference type="NCBI Taxonomy" id="282301"/>
    <lineage>
        <taxon>Eukaryota</taxon>
        <taxon>Metazoa</taxon>
        <taxon>Spiralia</taxon>
        <taxon>Lophotrochozoa</taxon>
        <taxon>Platyhelminthes</taxon>
        <taxon>Rhabditophora</taxon>
        <taxon>Macrostomorpha</taxon>
        <taxon>Macrostomida</taxon>
        <taxon>Macrostomidae</taxon>
        <taxon>Macrostomum</taxon>
    </lineage>
</organism>
<dbReference type="Proteomes" id="UP000215902">
    <property type="component" value="Unassembled WGS sequence"/>
</dbReference>